<dbReference type="OrthoDB" id="193931at2759"/>
<keyword evidence="3" id="KW-1185">Reference proteome</keyword>
<feature type="compositionally biased region" description="Polar residues" evidence="1">
    <location>
        <begin position="34"/>
        <end position="47"/>
    </location>
</feature>
<evidence type="ECO:0000313" key="3">
    <source>
        <dbReference type="Proteomes" id="UP000023152"/>
    </source>
</evidence>
<feature type="compositionally biased region" description="Basic and acidic residues" evidence="1">
    <location>
        <begin position="11"/>
        <end position="20"/>
    </location>
</feature>
<comment type="caution">
    <text evidence="2">The sequence shown here is derived from an EMBL/GenBank/DDBJ whole genome shotgun (WGS) entry which is preliminary data.</text>
</comment>
<feature type="region of interest" description="Disordered" evidence="1">
    <location>
        <begin position="1"/>
        <end position="58"/>
    </location>
</feature>
<dbReference type="AlphaFoldDB" id="X6P193"/>
<evidence type="ECO:0000313" key="2">
    <source>
        <dbReference type="EMBL" id="ETO31322.1"/>
    </source>
</evidence>
<dbReference type="Proteomes" id="UP000023152">
    <property type="component" value="Unassembled WGS sequence"/>
</dbReference>
<feature type="compositionally biased region" description="Polar residues" evidence="1">
    <location>
        <begin position="1"/>
        <end position="10"/>
    </location>
</feature>
<protein>
    <submittedName>
        <fullName evidence="2">Uncharacterized protein</fullName>
    </submittedName>
</protein>
<proteinExistence type="predicted"/>
<evidence type="ECO:0000256" key="1">
    <source>
        <dbReference type="SAM" id="MobiDB-lite"/>
    </source>
</evidence>
<name>X6P193_RETFI</name>
<dbReference type="EMBL" id="ASPP01005006">
    <property type="protein sequence ID" value="ETO31322.1"/>
    <property type="molecule type" value="Genomic_DNA"/>
</dbReference>
<accession>X6P193</accession>
<organism evidence="2 3">
    <name type="scientific">Reticulomyxa filosa</name>
    <dbReference type="NCBI Taxonomy" id="46433"/>
    <lineage>
        <taxon>Eukaryota</taxon>
        <taxon>Sar</taxon>
        <taxon>Rhizaria</taxon>
        <taxon>Retaria</taxon>
        <taxon>Foraminifera</taxon>
        <taxon>Monothalamids</taxon>
        <taxon>Reticulomyxidae</taxon>
        <taxon>Reticulomyxa</taxon>
    </lineage>
</organism>
<feature type="non-terminal residue" evidence="2">
    <location>
        <position position="118"/>
    </location>
</feature>
<reference evidence="2 3" key="1">
    <citation type="journal article" date="2013" name="Curr. Biol.">
        <title>The Genome of the Foraminiferan Reticulomyxa filosa.</title>
        <authorList>
            <person name="Glockner G."/>
            <person name="Hulsmann N."/>
            <person name="Schleicher M."/>
            <person name="Noegel A.A."/>
            <person name="Eichinger L."/>
            <person name="Gallinger C."/>
            <person name="Pawlowski J."/>
            <person name="Sierra R."/>
            <person name="Euteneuer U."/>
            <person name="Pillet L."/>
            <person name="Moustafa A."/>
            <person name="Platzer M."/>
            <person name="Groth M."/>
            <person name="Szafranski K."/>
            <person name="Schliwa M."/>
        </authorList>
    </citation>
    <scope>NUCLEOTIDE SEQUENCE [LARGE SCALE GENOMIC DNA]</scope>
</reference>
<gene>
    <name evidence="2" type="ORF">RFI_05798</name>
</gene>
<sequence>MAQAQLSRQTTPDETKDRSKSQASKENLLAGISPAQSGTQSANNDTAGSPPPKKTEKAIKLPANELTEKDFFKKYWIEAGKIGQKSDKKVFALKMIEKNGKFQSDIRVLQKEIYVLQR</sequence>